<dbReference type="GO" id="GO:0016787">
    <property type="term" value="F:hydrolase activity"/>
    <property type="evidence" value="ECO:0007669"/>
    <property type="project" value="UniProtKB-KW"/>
</dbReference>
<dbReference type="PANTHER" id="PTHR43329">
    <property type="entry name" value="EPOXIDE HYDROLASE"/>
    <property type="match status" value="1"/>
</dbReference>
<sequence>MFAGFTQGTYHVNGVQIHCRIGGDGPGLLLLHGHPQTHVIWHKVAQSLAKHFTVVAADLRGYGDSEKVPASEHHLAHSKRVMALDQVELMKAVGFDCFSVLAHDRGARVAHRLGLDHPDAVERMVLLDIAPTLSMYEQTHLEFARAYWHWFFLIRPAPLPEILIETDPQLYLHSVLGARSAGMRPFTEAAQAEYLRCLRLPGTATGICEDYRASASIDLEHDRADAATGRKLGCPLLVMWGEQGTVGKCFSPLAEWQQVALDVRGKPLPAGHYIAEEVPEILLDEVLGFFTINSAG</sequence>
<evidence type="ECO:0000313" key="4">
    <source>
        <dbReference type="Proteomes" id="UP000078070"/>
    </source>
</evidence>
<dbReference type="AlphaFoldDB" id="A0A1A9F6J1"/>
<feature type="domain" description="AB hydrolase-1" evidence="2">
    <location>
        <begin position="28"/>
        <end position="246"/>
    </location>
</feature>
<dbReference type="InterPro" id="IPR000639">
    <property type="entry name" value="Epox_hydrolase-like"/>
</dbReference>
<evidence type="ECO:0000256" key="1">
    <source>
        <dbReference type="ARBA" id="ARBA00022801"/>
    </source>
</evidence>
<keyword evidence="1 3" id="KW-0378">Hydrolase</keyword>
<dbReference type="Gene3D" id="3.40.50.1820">
    <property type="entry name" value="alpha/beta hydrolase"/>
    <property type="match status" value="1"/>
</dbReference>
<dbReference type="PRINTS" id="PR00412">
    <property type="entry name" value="EPOXHYDRLASE"/>
</dbReference>
<accession>A0A1A9F6J1</accession>
<evidence type="ECO:0000313" key="3">
    <source>
        <dbReference type="EMBL" id="ANG65369.1"/>
    </source>
</evidence>
<dbReference type="InterPro" id="IPR000073">
    <property type="entry name" value="AB_hydrolase_1"/>
</dbReference>
<dbReference type="KEGG" id="mars:A8C75_19615"/>
<reference evidence="3 4" key="2">
    <citation type="journal article" date="2018" name="Int. J. Syst. Evol. Microbiol.">
        <title>Marinobacterium aestuarii sp. nov., a benzene-degrading marine bacterium isolated from estuary sediment.</title>
        <authorList>
            <person name="Bae S.S."/>
            <person name="Jung J."/>
            <person name="Chung D."/>
            <person name="Baek K."/>
        </authorList>
    </citation>
    <scope>NUCLEOTIDE SEQUENCE [LARGE SCALE GENOMIC DNA]</scope>
    <source>
        <strain evidence="3 4">ST58-10</strain>
    </source>
</reference>
<reference evidence="4" key="1">
    <citation type="submission" date="2016-05" db="EMBL/GenBank/DDBJ databases">
        <authorList>
            <person name="Baek K."/>
            <person name="Yang S.-J."/>
        </authorList>
    </citation>
    <scope>NUCLEOTIDE SEQUENCE [LARGE SCALE GENOMIC DNA]</scope>
    <source>
        <strain evidence="4">ST58-10</strain>
    </source>
</reference>
<dbReference type="OrthoDB" id="9780765at2"/>
<name>A0A1A9F6J1_9GAMM</name>
<organism evidence="3 4">
    <name type="scientific">Marinobacterium aestuarii</name>
    <dbReference type="NCBI Taxonomy" id="1821621"/>
    <lineage>
        <taxon>Bacteria</taxon>
        <taxon>Pseudomonadati</taxon>
        <taxon>Pseudomonadota</taxon>
        <taxon>Gammaproteobacteria</taxon>
        <taxon>Oceanospirillales</taxon>
        <taxon>Oceanospirillaceae</taxon>
        <taxon>Marinobacterium</taxon>
    </lineage>
</organism>
<dbReference type="Pfam" id="PF00561">
    <property type="entry name" value="Abhydrolase_1"/>
    <property type="match status" value="1"/>
</dbReference>
<evidence type="ECO:0000259" key="2">
    <source>
        <dbReference type="Pfam" id="PF00561"/>
    </source>
</evidence>
<keyword evidence="4" id="KW-1185">Reference proteome</keyword>
<dbReference type="SUPFAM" id="SSF53474">
    <property type="entry name" value="alpha/beta-Hydrolases"/>
    <property type="match status" value="1"/>
</dbReference>
<dbReference type="RefSeq" id="WP_067387542.1">
    <property type="nucleotide sequence ID" value="NZ_CP015839.1"/>
</dbReference>
<dbReference type="InterPro" id="IPR029058">
    <property type="entry name" value="AB_hydrolase_fold"/>
</dbReference>
<dbReference type="STRING" id="1821621.A8C75_19615"/>
<gene>
    <name evidence="3" type="ORF">A8C75_19615</name>
</gene>
<protein>
    <submittedName>
        <fullName evidence="3">Alpha/beta hydrolase</fullName>
    </submittedName>
</protein>
<proteinExistence type="predicted"/>
<dbReference type="Proteomes" id="UP000078070">
    <property type="component" value="Chromosome"/>
</dbReference>
<dbReference type="EMBL" id="CP015839">
    <property type="protein sequence ID" value="ANG65369.1"/>
    <property type="molecule type" value="Genomic_DNA"/>
</dbReference>